<organism evidence="5 6">
    <name type="scientific">Zostera marina</name>
    <name type="common">Eelgrass</name>
    <dbReference type="NCBI Taxonomy" id="29655"/>
    <lineage>
        <taxon>Eukaryota</taxon>
        <taxon>Viridiplantae</taxon>
        <taxon>Streptophyta</taxon>
        <taxon>Embryophyta</taxon>
        <taxon>Tracheophyta</taxon>
        <taxon>Spermatophyta</taxon>
        <taxon>Magnoliopsida</taxon>
        <taxon>Liliopsida</taxon>
        <taxon>Zosteraceae</taxon>
        <taxon>Zostera</taxon>
    </lineage>
</organism>
<keyword evidence="3" id="KW-1133">Transmembrane helix</keyword>
<dbReference type="PANTHER" id="PTHR34949">
    <property type="entry name" value="OS05G0443700 PROTEIN"/>
    <property type="match status" value="1"/>
</dbReference>
<keyword evidence="1" id="KW-0813">Transport</keyword>
<evidence type="ECO:0000256" key="2">
    <source>
        <dbReference type="ARBA" id="ARBA00046280"/>
    </source>
</evidence>
<accession>A0A0K9PXD3</accession>
<name>A0A0K9PXD3_ZOSMR</name>
<keyword evidence="6" id="KW-1185">Reference proteome</keyword>
<feature type="domain" description="Syntaxin 6/10/61 N-terminal" evidence="4">
    <location>
        <begin position="11"/>
        <end position="112"/>
    </location>
</feature>
<evidence type="ECO:0000256" key="3">
    <source>
        <dbReference type="SAM" id="Phobius"/>
    </source>
</evidence>
<dbReference type="OMA" id="ANSYGIN"/>
<evidence type="ECO:0000313" key="5">
    <source>
        <dbReference type="EMBL" id="KMZ73594.1"/>
    </source>
</evidence>
<evidence type="ECO:0000256" key="1">
    <source>
        <dbReference type="ARBA" id="ARBA00022927"/>
    </source>
</evidence>
<dbReference type="GO" id="GO:0048193">
    <property type="term" value="P:Golgi vesicle transport"/>
    <property type="evidence" value="ECO:0007669"/>
    <property type="project" value="InterPro"/>
</dbReference>
<dbReference type="Proteomes" id="UP000036987">
    <property type="component" value="Unassembled WGS sequence"/>
</dbReference>
<dbReference type="GO" id="GO:0015031">
    <property type="term" value="P:protein transport"/>
    <property type="evidence" value="ECO:0007669"/>
    <property type="project" value="UniProtKB-KW"/>
</dbReference>
<protein>
    <recommendedName>
        <fullName evidence="4">Syntaxin 6/10/61 N-terminal domain-containing protein</fullName>
    </recommendedName>
</protein>
<dbReference type="GO" id="GO:0012505">
    <property type="term" value="C:endomembrane system"/>
    <property type="evidence" value="ECO:0007669"/>
    <property type="project" value="UniProtKB-SubCell"/>
</dbReference>
<keyword evidence="1" id="KW-0653">Protein transport</keyword>
<dbReference type="OrthoDB" id="737588at2759"/>
<comment type="subcellular location">
    <subcellularLocation>
        <location evidence="2">Endomembrane system</location>
        <topology evidence="2">Single-pass type IV membrane protein</topology>
    </subcellularLocation>
</comment>
<dbReference type="EMBL" id="LFYR01000569">
    <property type="protein sequence ID" value="KMZ73594.1"/>
    <property type="molecule type" value="Genomic_DNA"/>
</dbReference>
<sequence>MDGGFGRWETDPLFSAAEVVQDSADRMDSIYRLLLHEQNSLQGDKTDSKIITSIEYHRRDLMTALETTKWQLEDFEGAVRFSSLSNKSNSRAVALSRHRQFIKAISEQILQVRKNLENMSAGDFNNTLQVLKLNEPEINGLASFLSGTDSVDQHLQYNSERNDMNGCCNSTSNSDEIVEIKPICDGLNDQSEMCDLETGNSSTRSFSVKKRTRGSVLRFMWNFWSVSFNKLTRSFTKRRKDGDSSDDFTLNNGSALSSRSNVTPAGQIVTPARQLYTWLDGLLRRSKNSLHLLRWRQFPVWILLLVAIVLAIIVCFLMFHD</sequence>
<reference evidence="6" key="1">
    <citation type="journal article" date="2016" name="Nature">
        <title>The genome of the seagrass Zostera marina reveals angiosperm adaptation to the sea.</title>
        <authorList>
            <person name="Olsen J.L."/>
            <person name="Rouze P."/>
            <person name="Verhelst B."/>
            <person name="Lin Y.-C."/>
            <person name="Bayer T."/>
            <person name="Collen J."/>
            <person name="Dattolo E."/>
            <person name="De Paoli E."/>
            <person name="Dittami S."/>
            <person name="Maumus F."/>
            <person name="Michel G."/>
            <person name="Kersting A."/>
            <person name="Lauritano C."/>
            <person name="Lohaus R."/>
            <person name="Toepel M."/>
            <person name="Tonon T."/>
            <person name="Vanneste K."/>
            <person name="Amirebrahimi M."/>
            <person name="Brakel J."/>
            <person name="Bostroem C."/>
            <person name="Chovatia M."/>
            <person name="Grimwood J."/>
            <person name="Jenkins J.W."/>
            <person name="Jueterbock A."/>
            <person name="Mraz A."/>
            <person name="Stam W.T."/>
            <person name="Tice H."/>
            <person name="Bornberg-Bauer E."/>
            <person name="Green P.J."/>
            <person name="Pearson G.A."/>
            <person name="Procaccini G."/>
            <person name="Duarte C.M."/>
            <person name="Schmutz J."/>
            <person name="Reusch T.B.H."/>
            <person name="Van de Peer Y."/>
        </authorList>
    </citation>
    <scope>NUCLEOTIDE SEQUENCE [LARGE SCALE GENOMIC DNA]</scope>
    <source>
        <strain evidence="6">cv. Finnish</strain>
    </source>
</reference>
<proteinExistence type="predicted"/>
<keyword evidence="3" id="KW-0472">Membrane</keyword>
<dbReference type="SUPFAM" id="SSF47661">
    <property type="entry name" value="t-snare proteins"/>
    <property type="match status" value="1"/>
</dbReference>
<gene>
    <name evidence="5" type="ORF">ZOSMA_146G00740</name>
</gene>
<dbReference type="CDD" id="cd21442">
    <property type="entry name" value="SNARE_NTD_STX6-like"/>
    <property type="match status" value="1"/>
</dbReference>
<evidence type="ECO:0000313" key="6">
    <source>
        <dbReference type="Proteomes" id="UP000036987"/>
    </source>
</evidence>
<dbReference type="PANTHER" id="PTHR34949:SF2">
    <property type="entry name" value="OS05G0443700 PROTEIN"/>
    <property type="match status" value="1"/>
</dbReference>
<dbReference type="InterPro" id="IPR010989">
    <property type="entry name" value="SNARE"/>
</dbReference>
<evidence type="ECO:0000259" key="4">
    <source>
        <dbReference type="Pfam" id="PF09177"/>
    </source>
</evidence>
<dbReference type="Pfam" id="PF09177">
    <property type="entry name" value="STX6_10_61_N"/>
    <property type="match status" value="1"/>
</dbReference>
<dbReference type="GO" id="GO:0016020">
    <property type="term" value="C:membrane"/>
    <property type="evidence" value="ECO:0007669"/>
    <property type="project" value="InterPro"/>
</dbReference>
<keyword evidence="3" id="KW-0812">Transmembrane</keyword>
<dbReference type="InterPro" id="IPR015260">
    <property type="entry name" value="Syntaxin-6/10/61_N"/>
</dbReference>
<dbReference type="Gene3D" id="1.20.58.90">
    <property type="match status" value="1"/>
</dbReference>
<dbReference type="AlphaFoldDB" id="A0A0K9PXD3"/>
<feature type="transmembrane region" description="Helical" evidence="3">
    <location>
        <begin position="298"/>
        <end position="319"/>
    </location>
</feature>
<comment type="caution">
    <text evidence="5">The sequence shown here is derived from an EMBL/GenBank/DDBJ whole genome shotgun (WGS) entry which is preliminary data.</text>
</comment>